<name>M1VH88_CYAM1</name>
<feature type="region of interest" description="Disordered" evidence="1">
    <location>
        <begin position="594"/>
        <end position="651"/>
    </location>
</feature>
<feature type="region of interest" description="Disordered" evidence="1">
    <location>
        <begin position="151"/>
        <end position="344"/>
    </location>
</feature>
<gene>
    <name evidence="2" type="ORF">CYME_CMJ064C</name>
</gene>
<dbReference type="Gramene" id="CMJ064CT">
    <property type="protein sequence ID" value="CMJ064CT"/>
    <property type="gene ID" value="CMJ064C"/>
</dbReference>
<accession>M1VH88</accession>
<feature type="region of interest" description="Disordered" evidence="1">
    <location>
        <begin position="1"/>
        <end position="22"/>
    </location>
</feature>
<evidence type="ECO:0000256" key="1">
    <source>
        <dbReference type="SAM" id="MobiDB-lite"/>
    </source>
</evidence>
<dbReference type="HOGENOM" id="CLU_321945_0_0_1"/>
<evidence type="ECO:0000313" key="2">
    <source>
        <dbReference type="EMBL" id="BAM80203.1"/>
    </source>
</evidence>
<feature type="compositionally biased region" description="Basic and acidic residues" evidence="1">
    <location>
        <begin position="322"/>
        <end position="338"/>
    </location>
</feature>
<feature type="compositionally biased region" description="Basic and acidic residues" evidence="1">
    <location>
        <begin position="480"/>
        <end position="500"/>
    </location>
</feature>
<proteinExistence type="predicted"/>
<feature type="compositionally biased region" description="Low complexity" evidence="1">
    <location>
        <begin position="218"/>
        <end position="230"/>
    </location>
</feature>
<feature type="compositionally biased region" description="Polar residues" evidence="1">
    <location>
        <begin position="188"/>
        <end position="204"/>
    </location>
</feature>
<organism evidence="2 3">
    <name type="scientific">Cyanidioschyzon merolae (strain NIES-3377 / 10D)</name>
    <name type="common">Unicellular red alga</name>
    <dbReference type="NCBI Taxonomy" id="280699"/>
    <lineage>
        <taxon>Eukaryota</taxon>
        <taxon>Rhodophyta</taxon>
        <taxon>Bangiophyceae</taxon>
        <taxon>Cyanidiales</taxon>
        <taxon>Cyanidiaceae</taxon>
        <taxon>Cyanidioschyzon</taxon>
    </lineage>
</organism>
<feature type="compositionally biased region" description="Basic and acidic residues" evidence="1">
    <location>
        <begin position="704"/>
        <end position="718"/>
    </location>
</feature>
<dbReference type="AlphaFoldDB" id="M1VH88"/>
<reference evidence="2 3" key="2">
    <citation type="journal article" date="2007" name="BMC Biol.">
        <title>A 100%-complete sequence reveals unusually simple genomic features in the hot-spring red alga Cyanidioschyzon merolae.</title>
        <authorList>
            <person name="Nozaki H."/>
            <person name="Takano H."/>
            <person name="Misumi O."/>
            <person name="Terasawa K."/>
            <person name="Matsuzaki M."/>
            <person name="Maruyama S."/>
            <person name="Nishida K."/>
            <person name="Yagisawa F."/>
            <person name="Yoshida Y."/>
            <person name="Fujiwara T."/>
            <person name="Takio S."/>
            <person name="Tamura K."/>
            <person name="Chung S.J."/>
            <person name="Nakamura S."/>
            <person name="Kuroiwa H."/>
            <person name="Tanaka K."/>
            <person name="Sato N."/>
            <person name="Kuroiwa T."/>
        </authorList>
    </citation>
    <scope>NUCLEOTIDE SEQUENCE [LARGE SCALE GENOMIC DNA]</scope>
    <source>
        <strain evidence="2 3">10D</strain>
    </source>
</reference>
<dbReference type="RefSeq" id="XP_005534810.1">
    <property type="nucleotide sequence ID" value="XM_005534753.1"/>
</dbReference>
<dbReference type="GeneID" id="16994153"/>
<dbReference type="Proteomes" id="UP000007014">
    <property type="component" value="Chromosome 10"/>
</dbReference>
<sequence length="900" mass="99868">MPDRDSGRSPSDASGRNVGAVDDHSGPGGVHAWLFKLKQGGVLAPGDQITANYKRDVFIAEVDSAGFLVVLGAREASTGTDNSTEYQDLIGVRFGSPDSFMEAMTNIYLSRRRGRRGREGLDGWESCVAQRQQKSLGELYRELEQLVNASSDQSLEGGRGKLEGSSVKRMTPGSRGSSRKRIQRKSNEPSTSSDEASAVHQSLSFAKRKSQVSRASEESPSQSESSQEQQTNELRLERRSTRAGSHDDATVSTSSGPRHDGKSSELHIEAHPRKYQAQQGGVEKKFPEKLPRRSSGVAAHRKDTAEPHPRGSSDSSPEELTESERTQKAIRDQHKVHPAEANNSSFSTAQWESLNLEQIARRMLEMLTLKPKALFDDADPESLMRLQELSEHVKAKLQSLSAHARAEEPILASFAAGYLKGIGEGRSAIAHVATKAVTSGSFEADGESENLSRIKGPQGTALAPSARSTEADTTIESDDTERPTEARTSESEKGSKRRKVEWDGLRTKLEAEMMARQELELERRNLLVSLSDSQKFLVREAKRRRLLESELSAERMQSSELRGRIDRIHLRLSHLLGIDNENFLRIDGDERVDHSVQSAENAEKLSENHPQTVDEEEQIVSERGSQFTTPGEFSRRAEDQPSHPTGSQFSLSENQVLKARLRRIERELREWKAMLVSERCVRAILVDAKSRLESDIGDLRIISEKVQERKRPHKESSQKKSKKKASSKGHAQTLAPSQHMGQSLSMLPNVPVIYGNEISAYDRMAGFVPPSMPETVPGFSAYSPVYYYPSLPQRNGLPGEMPLIMSAQNMWPPQEVVQHQYGIAQPFVHLDAAQLPGHGVEANFPSGVEQETRYGYMTENYPNFDGTFRGGVPGTIPSMVNQVFARDPPPFDYRNAQGSR</sequence>
<feature type="region of interest" description="Disordered" evidence="1">
    <location>
        <begin position="440"/>
        <end position="500"/>
    </location>
</feature>
<feature type="compositionally biased region" description="Basic and acidic residues" evidence="1">
    <location>
        <begin position="257"/>
        <end position="272"/>
    </location>
</feature>
<protein>
    <submittedName>
        <fullName evidence="2">Uncharacterized protein</fullName>
    </submittedName>
</protein>
<dbReference type="KEGG" id="cme:CYME_CMJ064C"/>
<dbReference type="OMA" id="PDYTKER"/>
<feature type="compositionally biased region" description="Basic and acidic residues" evidence="1">
    <location>
        <begin position="234"/>
        <end position="249"/>
    </location>
</feature>
<reference evidence="2 3" key="1">
    <citation type="journal article" date="2004" name="Nature">
        <title>Genome sequence of the ultrasmall unicellular red alga Cyanidioschyzon merolae 10D.</title>
        <authorList>
            <person name="Matsuzaki M."/>
            <person name="Misumi O."/>
            <person name="Shin-i T."/>
            <person name="Maruyama S."/>
            <person name="Takahara M."/>
            <person name="Miyagishima S."/>
            <person name="Mori T."/>
            <person name="Nishida K."/>
            <person name="Yagisawa F."/>
            <person name="Nishida K."/>
            <person name="Yoshida Y."/>
            <person name="Nishimura Y."/>
            <person name="Nakao S."/>
            <person name="Kobayashi T."/>
            <person name="Momoyama Y."/>
            <person name="Higashiyama T."/>
            <person name="Minoda A."/>
            <person name="Sano M."/>
            <person name="Nomoto H."/>
            <person name="Oishi K."/>
            <person name="Hayashi H."/>
            <person name="Ohta F."/>
            <person name="Nishizaka S."/>
            <person name="Haga S."/>
            <person name="Miura S."/>
            <person name="Morishita T."/>
            <person name="Kabeya Y."/>
            <person name="Terasawa K."/>
            <person name="Suzuki Y."/>
            <person name="Ishii Y."/>
            <person name="Asakawa S."/>
            <person name="Takano H."/>
            <person name="Ohta N."/>
            <person name="Kuroiwa H."/>
            <person name="Tanaka K."/>
            <person name="Shimizu N."/>
            <person name="Sugano S."/>
            <person name="Sato N."/>
            <person name="Nozaki H."/>
            <person name="Ogasawara N."/>
            <person name="Kohara Y."/>
            <person name="Kuroiwa T."/>
        </authorList>
    </citation>
    <scope>NUCLEOTIDE SEQUENCE [LARGE SCALE GENOMIC DNA]</scope>
    <source>
        <strain evidence="2 3">10D</strain>
    </source>
</reference>
<keyword evidence="3" id="KW-1185">Reference proteome</keyword>
<dbReference type="EMBL" id="AP006492">
    <property type="protein sequence ID" value="BAM80203.1"/>
    <property type="molecule type" value="Genomic_DNA"/>
</dbReference>
<feature type="compositionally biased region" description="Basic and acidic residues" evidence="1">
    <location>
        <begin position="300"/>
        <end position="311"/>
    </location>
</feature>
<feature type="compositionally biased region" description="Polar residues" evidence="1">
    <location>
        <begin position="642"/>
        <end position="651"/>
    </location>
</feature>
<dbReference type="OrthoDB" id="10584702at2759"/>
<feature type="compositionally biased region" description="Basic and acidic residues" evidence="1">
    <location>
        <begin position="282"/>
        <end position="291"/>
    </location>
</feature>
<evidence type="ECO:0000313" key="3">
    <source>
        <dbReference type="Proteomes" id="UP000007014"/>
    </source>
</evidence>
<feature type="region of interest" description="Disordered" evidence="1">
    <location>
        <begin position="704"/>
        <end position="742"/>
    </location>
</feature>